<dbReference type="RefSeq" id="WP_085834978.1">
    <property type="nucleotide sequence ID" value="NZ_FWFS01000001.1"/>
</dbReference>
<gene>
    <name evidence="2" type="ORF">AQS8620_00230</name>
</gene>
<name>A0A1Y5RCR5_9RHOB</name>
<dbReference type="Proteomes" id="UP000193862">
    <property type="component" value="Unassembled WGS sequence"/>
</dbReference>
<dbReference type="EMBL" id="FWFS01000001">
    <property type="protein sequence ID" value="SLN14428.1"/>
    <property type="molecule type" value="Genomic_DNA"/>
</dbReference>
<evidence type="ECO:0000313" key="2">
    <source>
        <dbReference type="EMBL" id="SLN14428.1"/>
    </source>
</evidence>
<dbReference type="Pfam" id="PF07332">
    <property type="entry name" value="Phage_holin_3_6"/>
    <property type="match status" value="1"/>
</dbReference>
<feature type="transmembrane region" description="Helical" evidence="1">
    <location>
        <begin position="47"/>
        <end position="69"/>
    </location>
</feature>
<evidence type="ECO:0000313" key="3">
    <source>
        <dbReference type="Proteomes" id="UP000193862"/>
    </source>
</evidence>
<organism evidence="2 3">
    <name type="scientific">Aquimixticola soesokkakensis</name>
    <dbReference type="NCBI Taxonomy" id="1519096"/>
    <lineage>
        <taxon>Bacteria</taxon>
        <taxon>Pseudomonadati</taxon>
        <taxon>Pseudomonadota</taxon>
        <taxon>Alphaproteobacteria</taxon>
        <taxon>Rhodobacterales</taxon>
        <taxon>Paracoccaceae</taxon>
        <taxon>Aquimixticola</taxon>
    </lineage>
</organism>
<sequence>MFERIKHDAAEAARKTALTLVGAVFGTVGLAFLTVAAWLVLAEIQTTQFAALVIGLAYLGVAGVLIALASSGRSKPPVPVAPAVPENPMASVIAAFLQGAQAGAQTGASSARRP</sequence>
<keyword evidence="1" id="KW-1133">Transmembrane helix</keyword>
<feature type="transmembrane region" description="Helical" evidence="1">
    <location>
        <begin position="20"/>
        <end position="41"/>
    </location>
</feature>
<reference evidence="2 3" key="1">
    <citation type="submission" date="2017-03" db="EMBL/GenBank/DDBJ databases">
        <authorList>
            <person name="Afonso C.L."/>
            <person name="Miller P.J."/>
            <person name="Scott M.A."/>
            <person name="Spackman E."/>
            <person name="Goraichik I."/>
            <person name="Dimitrov K.M."/>
            <person name="Suarez D.L."/>
            <person name="Swayne D.E."/>
        </authorList>
    </citation>
    <scope>NUCLEOTIDE SEQUENCE [LARGE SCALE GENOMIC DNA]</scope>
    <source>
        <strain evidence="2 3">CECT 8620</strain>
    </source>
</reference>
<dbReference type="InterPro" id="IPR009937">
    <property type="entry name" value="Phage_holin_3_6"/>
</dbReference>
<accession>A0A1Y5RCR5</accession>
<keyword evidence="1" id="KW-0472">Membrane</keyword>
<proteinExistence type="predicted"/>
<keyword evidence="3" id="KW-1185">Reference proteome</keyword>
<dbReference type="OrthoDB" id="7876610at2"/>
<protein>
    <recommendedName>
        <fullName evidence="4">Holin-X, holin superfamily III</fullName>
    </recommendedName>
</protein>
<dbReference type="AlphaFoldDB" id="A0A1Y5RCR5"/>
<evidence type="ECO:0008006" key="4">
    <source>
        <dbReference type="Google" id="ProtNLM"/>
    </source>
</evidence>
<evidence type="ECO:0000256" key="1">
    <source>
        <dbReference type="SAM" id="Phobius"/>
    </source>
</evidence>
<keyword evidence="1" id="KW-0812">Transmembrane</keyword>